<keyword evidence="3" id="KW-0276">Fatty acid metabolism</keyword>
<evidence type="ECO:0000256" key="1">
    <source>
        <dbReference type="ARBA" id="ARBA00005194"/>
    </source>
</evidence>
<dbReference type="CDD" id="cd05356">
    <property type="entry name" value="17beta-HSD1_like_SDR_c"/>
    <property type="match status" value="1"/>
</dbReference>
<evidence type="ECO:0000256" key="6">
    <source>
        <dbReference type="ARBA" id="ARBA00023098"/>
    </source>
</evidence>
<dbReference type="InParanoid" id="Q235F8"/>
<keyword evidence="4" id="KW-0521">NADP</keyword>
<gene>
    <name evidence="8" type="ORF">TTHERM_00802430</name>
</gene>
<keyword evidence="9" id="KW-1185">Reference proteome</keyword>
<keyword evidence="2" id="KW-0444">Lipid biosynthesis</keyword>
<dbReference type="RefSeq" id="XP_001012390.1">
    <property type="nucleotide sequence ID" value="XM_001012390.3"/>
</dbReference>
<evidence type="ECO:0000256" key="4">
    <source>
        <dbReference type="ARBA" id="ARBA00022857"/>
    </source>
</evidence>
<dbReference type="PRINTS" id="PR00081">
    <property type="entry name" value="GDHRDH"/>
</dbReference>
<dbReference type="OMA" id="QMETIQF"/>
<evidence type="ECO:0000256" key="2">
    <source>
        <dbReference type="ARBA" id="ARBA00022516"/>
    </source>
</evidence>
<name>Q235F8_TETTS</name>
<dbReference type="HOGENOM" id="CLU_929018_0_0_1"/>
<dbReference type="KEGG" id="tet:TTHERM_00802430"/>
<dbReference type="GO" id="GO:0005783">
    <property type="term" value="C:endoplasmic reticulum"/>
    <property type="evidence" value="ECO:0007669"/>
    <property type="project" value="TreeGrafter"/>
</dbReference>
<dbReference type="InterPro" id="IPR036291">
    <property type="entry name" value="NAD(P)-bd_dom_sf"/>
</dbReference>
<dbReference type="GO" id="GO:0016491">
    <property type="term" value="F:oxidoreductase activity"/>
    <property type="evidence" value="ECO:0007669"/>
    <property type="project" value="UniProtKB-KW"/>
</dbReference>
<dbReference type="EMBL" id="GG662763">
    <property type="protein sequence ID" value="EAR92145.1"/>
    <property type="molecule type" value="Genomic_DNA"/>
</dbReference>
<keyword evidence="6" id="KW-0443">Lipid metabolism</keyword>
<dbReference type="Proteomes" id="UP000009168">
    <property type="component" value="Unassembled WGS sequence"/>
</dbReference>
<dbReference type="InterPro" id="IPR020904">
    <property type="entry name" value="Sc_DH/Rdtase_CS"/>
</dbReference>
<dbReference type="Gene3D" id="3.40.50.720">
    <property type="entry name" value="NAD(P)-binding Rossmann-like Domain"/>
    <property type="match status" value="1"/>
</dbReference>
<dbReference type="InterPro" id="IPR002347">
    <property type="entry name" value="SDR_fam"/>
</dbReference>
<dbReference type="OrthoDB" id="418498at2759"/>
<dbReference type="GO" id="GO:0030497">
    <property type="term" value="P:fatty acid elongation"/>
    <property type="evidence" value="ECO:0007669"/>
    <property type="project" value="TreeGrafter"/>
</dbReference>
<evidence type="ECO:0000313" key="8">
    <source>
        <dbReference type="EMBL" id="EAR92145.1"/>
    </source>
</evidence>
<dbReference type="Pfam" id="PF00106">
    <property type="entry name" value="adh_short"/>
    <property type="match status" value="1"/>
</dbReference>
<proteinExistence type="predicted"/>
<organism evidence="8 9">
    <name type="scientific">Tetrahymena thermophila (strain SB210)</name>
    <dbReference type="NCBI Taxonomy" id="312017"/>
    <lineage>
        <taxon>Eukaryota</taxon>
        <taxon>Sar</taxon>
        <taxon>Alveolata</taxon>
        <taxon>Ciliophora</taxon>
        <taxon>Intramacronucleata</taxon>
        <taxon>Oligohymenophorea</taxon>
        <taxon>Hymenostomatida</taxon>
        <taxon>Tetrahymenina</taxon>
        <taxon>Tetrahymenidae</taxon>
        <taxon>Tetrahymena</taxon>
    </lineage>
</organism>
<evidence type="ECO:0000256" key="3">
    <source>
        <dbReference type="ARBA" id="ARBA00022832"/>
    </source>
</evidence>
<protein>
    <submittedName>
        <fullName evidence="8">Oxidoreductase (Short-chain dehydrogenase family)</fullName>
    </submittedName>
</protein>
<evidence type="ECO:0000313" key="9">
    <source>
        <dbReference type="Proteomes" id="UP000009168"/>
    </source>
</evidence>
<evidence type="ECO:0000256" key="7">
    <source>
        <dbReference type="ARBA" id="ARBA00023160"/>
    </source>
</evidence>
<comment type="pathway">
    <text evidence="1">Lipid metabolism; fatty acid biosynthesis.</text>
</comment>
<evidence type="ECO:0000256" key="5">
    <source>
        <dbReference type="ARBA" id="ARBA00023002"/>
    </source>
</evidence>
<keyword evidence="5" id="KW-0560">Oxidoreductase</keyword>
<accession>Q235F8</accession>
<dbReference type="PANTHER" id="PTHR43086">
    <property type="entry name" value="VERY-LONG-CHAIN 3-OXOOACYL-COA REDUCTASE"/>
    <property type="match status" value="1"/>
</dbReference>
<dbReference type="PROSITE" id="PS00061">
    <property type="entry name" value="ADH_SHORT"/>
    <property type="match status" value="1"/>
</dbReference>
<dbReference type="PANTHER" id="PTHR43086:SF2">
    <property type="entry name" value="HYDROXYSTEROID DEHYDROGENASE-LIKE PROTEIN 1"/>
    <property type="match status" value="1"/>
</dbReference>
<dbReference type="STRING" id="312017.Q235F8"/>
<dbReference type="PIRSF" id="PIRSF000126">
    <property type="entry name" value="11-beta-HSD1"/>
    <property type="match status" value="1"/>
</dbReference>
<sequence length="300" mass="34183">MNLLKKIPTFVGLGTIGYYSYEWGSRYFYHSINENELDFIKRYGNCYGLVSGGSQGLGKEYANELAKRGINLVLVARGQESLEKAKQEIKEKHPQIDVKTISFDFSTSNPSDYQKLASQLKDLDIGILVNNVGVFQHGPLHEANSKDLKNLLVVNTYPVTYLTQTFLPSLQKRNKKSLVINVASEAGEFVHKEFPVYSASKSYDIQLSKCLQQFYKGSNIDVSLFLPGPTYTPLVQKIDTDFNKTPYGKAYCADPSQAAKDSFRKIGYQSSIFGDQKHEYFHFMHRYFRSLSEYIYPQTK</sequence>
<dbReference type="AlphaFoldDB" id="Q235F8"/>
<reference evidence="9" key="1">
    <citation type="journal article" date="2006" name="PLoS Biol.">
        <title>Macronuclear genome sequence of the ciliate Tetrahymena thermophila, a model eukaryote.</title>
        <authorList>
            <person name="Eisen J.A."/>
            <person name="Coyne R.S."/>
            <person name="Wu M."/>
            <person name="Wu D."/>
            <person name="Thiagarajan M."/>
            <person name="Wortman J.R."/>
            <person name="Badger J.H."/>
            <person name="Ren Q."/>
            <person name="Amedeo P."/>
            <person name="Jones K.M."/>
            <person name="Tallon L.J."/>
            <person name="Delcher A.L."/>
            <person name="Salzberg S.L."/>
            <person name="Silva J.C."/>
            <person name="Haas B.J."/>
            <person name="Majoros W.H."/>
            <person name="Farzad M."/>
            <person name="Carlton J.M."/>
            <person name="Smith R.K. Jr."/>
            <person name="Garg J."/>
            <person name="Pearlman R.E."/>
            <person name="Karrer K.M."/>
            <person name="Sun L."/>
            <person name="Manning G."/>
            <person name="Elde N.C."/>
            <person name="Turkewitz A.P."/>
            <person name="Asai D.J."/>
            <person name="Wilkes D.E."/>
            <person name="Wang Y."/>
            <person name="Cai H."/>
            <person name="Collins K."/>
            <person name="Stewart B.A."/>
            <person name="Lee S.R."/>
            <person name="Wilamowska K."/>
            <person name="Weinberg Z."/>
            <person name="Ruzzo W.L."/>
            <person name="Wloga D."/>
            <person name="Gaertig J."/>
            <person name="Frankel J."/>
            <person name="Tsao C.-C."/>
            <person name="Gorovsky M.A."/>
            <person name="Keeling P.J."/>
            <person name="Waller R.F."/>
            <person name="Patron N.J."/>
            <person name="Cherry J.M."/>
            <person name="Stover N.A."/>
            <person name="Krieger C.J."/>
            <person name="del Toro C."/>
            <person name="Ryder H.F."/>
            <person name="Williamson S.C."/>
            <person name="Barbeau R.A."/>
            <person name="Hamilton E.P."/>
            <person name="Orias E."/>
        </authorList>
    </citation>
    <scope>NUCLEOTIDE SEQUENCE [LARGE SCALE GENOMIC DNA]</scope>
    <source>
        <strain evidence="9">SB210</strain>
    </source>
</reference>
<dbReference type="SUPFAM" id="SSF51735">
    <property type="entry name" value="NAD(P)-binding Rossmann-fold domains"/>
    <property type="match status" value="1"/>
</dbReference>
<keyword evidence="7" id="KW-0275">Fatty acid biosynthesis</keyword>
<dbReference type="GeneID" id="7843059"/>
<dbReference type="eggNOG" id="KOG1014">
    <property type="taxonomic scope" value="Eukaryota"/>
</dbReference>